<evidence type="ECO:0000313" key="2">
    <source>
        <dbReference type="Proteomes" id="UP001597018"/>
    </source>
</evidence>
<dbReference type="Proteomes" id="UP001597018">
    <property type="component" value="Unassembled WGS sequence"/>
</dbReference>
<organism evidence="1 2">
    <name type="scientific">Saccharopolyspora rosea</name>
    <dbReference type="NCBI Taxonomy" id="524884"/>
    <lineage>
        <taxon>Bacteria</taxon>
        <taxon>Bacillati</taxon>
        <taxon>Actinomycetota</taxon>
        <taxon>Actinomycetes</taxon>
        <taxon>Pseudonocardiales</taxon>
        <taxon>Pseudonocardiaceae</taxon>
        <taxon>Saccharopolyspora</taxon>
    </lineage>
</organism>
<dbReference type="GO" id="GO:0003677">
    <property type="term" value="F:DNA binding"/>
    <property type="evidence" value="ECO:0007669"/>
    <property type="project" value="UniProtKB-KW"/>
</dbReference>
<evidence type="ECO:0000313" key="1">
    <source>
        <dbReference type="EMBL" id="MFD0922736.1"/>
    </source>
</evidence>
<protein>
    <submittedName>
        <fullName evidence="1">MmcQ/YjbR family DNA-binding protein</fullName>
    </submittedName>
</protein>
<dbReference type="SUPFAM" id="SSF142906">
    <property type="entry name" value="YjbR-like"/>
    <property type="match status" value="1"/>
</dbReference>
<dbReference type="InterPro" id="IPR038056">
    <property type="entry name" value="YjbR-like_sf"/>
</dbReference>
<sequence>MTPAELGDFAMGFPEVTEEQPFGPGAYVYKVAGKMFAVVEPDAEPPRVEMKCDPGLALHLRAEHDAVGPGYHLNKRHWNTVLLDGSIPADRIEEMVEHSYERVVAGLPKAVRERLAEAR</sequence>
<dbReference type="InterPro" id="IPR007351">
    <property type="entry name" value="YjbR"/>
</dbReference>
<dbReference type="RefSeq" id="WP_263247583.1">
    <property type="nucleotide sequence ID" value="NZ_BAABLT010000038.1"/>
</dbReference>
<proteinExistence type="predicted"/>
<reference evidence="2" key="1">
    <citation type="journal article" date="2019" name="Int. J. Syst. Evol. Microbiol.">
        <title>The Global Catalogue of Microorganisms (GCM) 10K type strain sequencing project: providing services to taxonomists for standard genome sequencing and annotation.</title>
        <authorList>
            <consortium name="The Broad Institute Genomics Platform"/>
            <consortium name="The Broad Institute Genome Sequencing Center for Infectious Disease"/>
            <person name="Wu L."/>
            <person name="Ma J."/>
        </authorList>
    </citation>
    <scope>NUCLEOTIDE SEQUENCE [LARGE SCALE GENOMIC DNA]</scope>
    <source>
        <strain evidence="2">CCUG 56401</strain>
    </source>
</reference>
<keyword evidence="2" id="KW-1185">Reference proteome</keyword>
<dbReference type="PANTHER" id="PTHR35145:SF1">
    <property type="entry name" value="CYTOPLASMIC PROTEIN"/>
    <property type="match status" value="1"/>
</dbReference>
<dbReference type="InterPro" id="IPR058532">
    <property type="entry name" value="YjbR/MT2646/Rv2570-like"/>
</dbReference>
<comment type="caution">
    <text evidence="1">The sequence shown here is derived from an EMBL/GenBank/DDBJ whole genome shotgun (WGS) entry which is preliminary data.</text>
</comment>
<dbReference type="Gene3D" id="3.90.1150.30">
    <property type="match status" value="1"/>
</dbReference>
<accession>A0ABW3G1H2</accession>
<keyword evidence="1" id="KW-0238">DNA-binding</keyword>
<dbReference type="EMBL" id="JBHTIW010000024">
    <property type="protein sequence ID" value="MFD0922736.1"/>
    <property type="molecule type" value="Genomic_DNA"/>
</dbReference>
<dbReference type="Pfam" id="PF04237">
    <property type="entry name" value="YjbR"/>
    <property type="match status" value="1"/>
</dbReference>
<gene>
    <name evidence="1" type="ORF">ACFQ16_23565</name>
</gene>
<name>A0ABW3G1H2_9PSEU</name>
<dbReference type="PANTHER" id="PTHR35145">
    <property type="entry name" value="CYTOPLASMIC PROTEIN-RELATED"/>
    <property type="match status" value="1"/>
</dbReference>